<dbReference type="InterPro" id="IPR011047">
    <property type="entry name" value="Quinoprotein_ADH-like_sf"/>
</dbReference>
<keyword evidence="4" id="KW-1185">Reference proteome</keyword>
<dbReference type="SUPFAM" id="SSF81383">
    <property type="entry name" value="F-box domain"/>
    <property type="match status" value="1"/>
</dbReference>
<evidence type="ECO:0000313" key="4">
    <source>
        <dbReference type="Proteomes" id="UP001497457"/>
    </source>
</evidence>
<accession>A0ABC9FKM1</accession>
<dbReference type="PROSITE" id="PS50181">
    <property type="entry name" value="FBOX"/>
    <property type="match status" value="1"/>
</dbReference>
<reference evidence="3 4" key="2">
    <citation type="submission" date="2024-10" db="EMBL/GenBank/DDBJ databases">
        <authorList>
            <person name="Ryan C."/>
        </authorList>
    </citation>
    <scope>NUCLEOTIDE SEQUENCE [LARGE SCALE GENOMIC DNA]</scope>
</reference>
<dbReference type="InterPro" id="IPR001810">
    <property type="entry name" value="F-box_dom"/>
</dbReference>
<dbReference type="Gene3D" id="1.20.1280.50">
    <property type="match status" value="1"/>
</dbReference>
<feature type="region of interest" description="Disordered" evidence="1">
    <location>
        <begin position="358"/>
        <end position="396"/>
    </location>
</feature>
<dbReference type="CDD" id="cd09917">
    <property type="entry name" value="F-box_SF"/>
    <property type="match status" value="1"/>
</dbReference>
<reference evidence="4" key="1">
    <citation type="submission" date="2024-06" db="EMBL/GenBank/DDBJ databases">
        <authorList>
            <person name="Ryan C."/>
        </authorList>
    </citation>
    <scope>NUCLEOTIDE SEQUENCE [LARGE SCALE GENOMIC DNA]</scope>
</reference>
<evidence type="ECO:0000256" key="1">
    <source>
        <dbReference type="SAM" id="MobiDB-lite"/>
    </source>
</evidence>
<evidence type="ECO:0000313" key="3">
    <source>
        <dbReference type="EMBL" id="CAL5077220.1"/>
    </source>
</evidence>
<organism evidence="3 4">
    <name type="scientific">Urochloa decumbens</name>
    <dbReference type="NCBI Taxonomy" id="240449"/>
    <lineage>
        <taxon>Eukaryota</taxon>
        <taxon>Viridiplantae</taxon>
        <taxon>Streptophyta</taxon>
        <taxon>Embryophyta</taxon>
        <taxon>Tracheophyta</taxon>
        <taxon>Spermatophyta</taxon>
        <taxon>Magnoliopsida</taxon>
        <taxon>Liliopsida</taxon>
        <taxon>Poales</taxon>
        <taxon>Poaceae</taxon>
        <taxon>PACMAD clade</taxon>
        <taxon>Panicoideae</taxon>
        <taxon>Panicodae</taxon>
        <taxon>Paniceae</taxon>
        <taxon>Melinidinae</taxon>
        <taxon>Urochloa</taxon>
    </lineage>
</organism>
<feature type="domain" description="F-box" evidence="2">
    <location>
        <begin position="64"/>
        <end position="99"/>
    </location>
</feature>
<dbReference type="AlphaFoldDB" id="A0ABC9FKM1"/>
<dbReference type="PANTHER" id="PTHR44586:SF23">
    <property type="entry name" value="F-BOX DOMAIN-CONTAINING PROTEIN"/>
    <property type="match status" value="1"/>
</dbReference>
<sequence>MATCSRAVLMSNLCGVIAMQLKDLWSLFFTVLPKVLCLPARFLLKKFQKDEHVHPPAIELETAVGTLTELPHDVLMSIFATLEIPDLLRAGSVCSSWRSAYTCLRNLGKYKQSQTPYLLYTSPAAGENVACLYSLAEKRAYKITLPEPPIRTRSLIGSSNGWLITADEMSELHLVNPITGEQIALPSVNTIEHVRPVYDGSGTISKYELSFHSADLDENRWTELHAPNKLREDLYFKAFVFPDPSTGSYIVVLIHHPHFQLSFARAGDKEWTWLPHGTEYSDCVYMDGLLYALKADGEIDAFDLTGSTVTMRVVIGSLKFIYESMYIIQAPWGDLLQVWRTVDKPSSRLYYIDDVSEGEEEDVLEREGEDDDATEEEGEDDDATEGEDENDDDTEKRDISCTLNIKVYKVDMEAKELVKIRSLPNHMLFLGRNNSLCLSAHGHPKLKSNHAYLTDDRDQTITLINCNPRDIGIWDFENSSKKEIVSQIWSNWPCPTWITPSLMKLNLAFSK</sequence>
<dbReference type="Proteomes" id="UP001497457">
    <property type="component" value="Chromosome 6rd"/>
</dbReference>
<dbReference type="EMBL" id="OZ075116">
    <property type="protein sequence ID" value="CAL5077220.1"/>
    <property type="molecule type" value="Genomic_DNA"/>
</dbReference>
<gene>
    <name evidence="3" type="ORF">URODEC1_LOCUS106557</name>
</gene>
<evidence type="ECO:0000259" key="2">
    <source>
        <dbReference type="PROSITE" id="PS50181"/>
    </source>
</evidence>
<feature type="compositionally biased region" description="Acidic residues" evidence="1">
    <location>
        <begin position="358"/>
        <end position="393"/>
    </location>
</feature>
<dbReference type="Pfam" id="PF12937">
    <property type="entry name" value="F-box-like"/>
    <property type="match status" value="1"/>
</dbReference>
<dbReference type="SUPFAM" id="SSF50998">
    <property type="entry name" value="Quinoprotein alcohol dehydrogenase-like"/>
    <property type="match status" value="1"/>
</dbReference>
<dbReference type="InterPro" id="IPR005174">
    <property type="entry name" value="KIB1-4_b-propeller"/>
</dbReference>
<proteinExistence type="predicted"/>
<dbReference type="InterPro" id="IPR036047">
    <property type="entry name" value="F-box-like_dom_sf"/>
</dbReference>
<dbReference type="PANTHER" id="PTHR44586">
    <property type="entry name" value="F-BOX DOMAIN CONTAINING PROTEIN, EXPRESSED"/>
    <property type="match status" value="1"/>
</dbReference>
<protein>
    <recommendedName>
        <fullName evidence="2">F-box domain-containing protein</fullName>
    </recommendedName>
</protein>
<name>A0ABC9FKM1_9POAL</name>
<dbReference type="Pfam" id="PF03478">
    <property type="entry name" value="Beta-prop_KIB1-4"/>
    <property type="match status" value="1"/>
</dbReference>